<organism evidence="4 5">
    <name type="scientific">Naja naja</name>
    <name type="common">Indian cobra</name>
    <dbReference type="NCBI Taxonomy" id="35670"/>
    <lineage>
        <taxon>Eukaryota</taxon>
        <taxon>Metazoa</taxon>
        <taxon>Chordata</taxon>
        <taxon>Craniata</taxon>
        <taxon>Vertebrata</taxon>
        <taxon>Euteleostomi</taxon>
        <taxon>Lepidosauria</taxon>
        <taxon>Squamata</taxon>
        <taxon>Bifurcata</taxon>
        <taxon>Unidentata</taxon>
        <taxon>Episquamata</taxon>
        <taxon>Toxicofera</taxon>
        <taxon>Serpentes</taxon>
        <taxon>Colubroidea</taxon>
        <taxon>Elapidae</taxon>
        <taxon>Elapinae</taxon>
        <taxon>Naja</taxon>
    </lineage>
</organism>
<dbReference type="PANTHER" id="PTHR45935">
    <property type="entry name" value="PROTEIN ZBED8-RELATED"/>
    <property type="match status" value="1"/>
</dbReference>
<dbReference type="InterPro" id="IPR038269">
    <property type="entry name" value="SCAN_sf"/>
</dbReference>
<accession>A0A8C6V950</accession>
<dbReference type="GeneTree" id="ENSGT00940000154715"/>
<feature type="region of interest" description="Disordered" evidence="2">
    <location>
        <begin position="27"/>
        <end position="77"/>
    </location>
</feature>
<keyword evidence="1" id="KW-0539">Nucleus</keyword>
<reference evidence="4" key="2">
    <citation type="submission" date="2025-09" db="UniProtKB">
        <authorList>
            <consortium name="Ensembl"/>
        </authorList>
    </citation>
    <scope>IDENTIFICATION</scope>
</reference>
<reference evidence="4" key="1">
    <citation type="submission" date="2025-08" db="UniProtKB">
        <authorList>
            <consortium name="Ensembl"/>
        </authorList>
    </citation>
    <scope>IDENTIFICATION</scope>
</reference>
<dbReference type="Pfam" id="PF02023">
    <property type="entry name" value="SCAN"/>
    <property type="match status" value="1"/>
</dbReference>
<evidence type="ECO:0000313" key="5">
    <source>
        <dbReference type="Proteomes" id="UP000694559"/>
    </source>
</evidence>
<protein>
    <recommendedName>
        <fullName evidence="3">SCAN box domain-containing protein</fullName>
    </recommendedName>
</protein>
<dbReference type="SUPFAM" id="SSF47353">
    <property type="entry name" value="Retrovirus capsid dimerization domain-like"/>
    <property type="match status" value="1"/>
</dbReference>
<dbReference type="OrthoDB" id="9427073at2759"/>
<dbReference type="Ensembl" id="ENSNNAT00000000798.1">
    <property type="protein sequence ID" value="ENSNNAP00000000758.1"/>
    <property type="gene ID" value="ENSNNAG00000000542.1"/>
</dbReference>
<name>A0A8C6V950_NAJNA</name>
<evidence type="ECO:0000256" key="1">
    <source>
        <dbReference type="ARBA" id="ARBA00023242"/>
    </source>
</evidence>
<keyword evidence="5" id="KW-1185">Reference proteome</keyword>
<dbReference type="Gene3D" id="1.10.4020.10">
    <property type="entry name" value="DNA breaking-rejoining enzymes"/>
    <property type="match status" value="1"/>
</dbReference>
<dbReference type="SMART" id="SM00431">
    <property type="entry name" value="SCAN"/>
    <property type="match status" value="1"/>
</dbReference>
<feature type="compositionally biased region" description="Basic and acidic residues" evidence="2">
    <location>
        <begin position="63"/>
        <end position="73"/>
    </location>
</feature>
<proteinExistence type="predicted"/>
<dbReference type="Proteomes" id="UP000694559">
    <property type="component" value="Unplaced"/>
</dbReference>
<evidence type="ECO:0000259" key="3">
    <source>
        <dbReference type="PROSITE" id="PS50804"/>
    </source>
</evidence>
<sequence>RSAQQGPLAATRLRSWPAASLERAVWTGPLEEEDAQNGTLPEVSLEGSGLGHRSPQELPAESSPKDPHQDHLAPGKIVPTDLKPHLPNEVACGPQVEMDAPSLKGTQWRTAEDLLNAFQEATWSKMGALSCSLWDQAPRKMCSCLHQLFHQWLQPEKKTKEKMLDFLILEQLVALLPPEMESWIQECGAETSSQAVSLAEGFLLSQAEEQKEQREMQVRNLYLSKSR</sequence>
<feature type="domain" description="SCAN box" evidence="3">
    <location>
        <begin position="137"/>
        <end position="202"/>
    </location>
</feature>
<dbReference type="PROSITE" id="PS50804">
    <property type="entry name" value="SCAN_BOX"/>
    <property type="match status" value="1"/>
</dbReference>
<dbReference type="OMA" id="QEATWSK"/>
<dbReference type="PANTHER" id="PTHR45935:SF15">
    <property type="entry name" value="SCAN BOX DOMAIN-CONTAINING PROTEIN"/>
    <property type="match status" value="1"/>
</dbReference>
<dbReference type="AlphaFoldDB" id="A0A8C6V950"/>
<evidence type="ECO:0000313" key="4">
    <source>
        <dbReference type="Ensembl" id="ENSNNAP00000000758.1"/>
    </source>
</evidence>
<dbReference type="InterPro" id="IPR003309">
    <property type="entry name" value="SCAN_dom"/>
</dbReference>
<evidence type="ECO:0000256" key="2">
    <source>
        <dbReference type="SAM" id="MobiDB-lite"/>
    </source>
</evidence>
<dbReference type="InterPro" id="IPR050916">
    <property type="entry name" value="SCAN-C2H2_zinc_finger"/>
</dbReference>